<protein>
    <recommendedName>
        <fullName evidence="3">Bifunctional inhibitor/plant lipid transfer protein/seed storage helical domain-containing protein</fullName>
    </recommendedName>
</protein>
<evidence type="ECO:0000313" key="5">
    <source>
        <dbReference type="Proteomes" id="UP000467840"/>
    </source>
</evidence>
<evidence type="ECO:0000313" key="4">
    <source>
        <dbReference type="EMBL" id="KAF2301107.1"/>
    </source>
</evidence>
<dbReference type="Proteomes" id="UP000467840">
    <property type="component" value="Chromosome 4"/>
</dbReference>
<dbReference type="InterPro" id="IPR016140">
    <property type="entry name" value="Bifunc_inhib/LTP/seed_store"/>
</dbReference>
<dbReference type="InterPro" id="IPR044741">
    <property type="entry name" value="NsLTP-like"/>
</dbReference>
<organism evidence="4 5">
    <name type="scientific">Hevea brasiliensis</name>
    <name type="common">Para rubber tree</name>
    <name type="synonym">Siphonia brasiliensis</name>
    <dbReference type="NCBI Taxonomy" id="3981"/>
    <lineage>
        <taxon>Eukaryota</taxon>
        <taxon>Viridiplantae</taxon>
        <taxon>Streptophyta</taxon>
        <taxon>Embryophyta</taxon>
        <taxon>Tracheophyta</taxon>
        <taxon>Spermatophyta</taxon>
        <taxon>Magnoliopsida</taxon>
        <taxon>eudicotyledons</taxon>
        <taxon>Gunneridae</taxon>
        <taxon>Pentapetalae</taxon>
        <taxon>rosids</taxon>
        <taxon>fabids</taxon>
        <taxon>Malpighiales</taxon>
        <taxon>Euphorbiaceae</taxon>
        <taxon>Crotonoideae</taxon>
        <taxon>Micrandreae</taxon>
        <taxon>Hevea</taxon>
    </lineage>
</organism>
<dbReference type="InterPro" id="IPR050929">
    <property type="entry name" value="PFKA"/>
</dbReference>
<dbReference type="UniPathway" id="UPA00109">
    <property type="reaction ID" value="UER00182"/>
</dbReference>
<dbReference type="InterPro" id="IPR036312">
    <property type="entry name" value="Bifun_inhib/LTP/seed_sf"/>
</dbReference>
<proteinExistence type="predicted"/>
<name>A0A6A6LKP4_HEVBR</name>
<sequence>MAETHLRWPAEQMKNSWSRPTFHANLCKHILIHYKTILPIQLLIFVNANDTVAQKVYFESDEVHACIVTCGGLCPGLNTAIRELVCGLHYVYGVNRVLGIEVYIIGGDGTQKGAAVIFEEIRRRGLKVAVVGIPKTIDNDIPICFLSQEFLLLMQNFKQNENFAFFATFWVQVIDKSFGFDTAVEAQRAINAAHVEAESFENGIGVIKLTGRYSGQFCIVILSTIMQVLHPHMVIVIAEGAGQELLCESMRAVDQQDASGNKLLQDVGLWISQKIKDHFANQQKMNITLKYIGYTGFTVGTVNGRHAYIPFHRVTERKNKVVITDRMWARLLSSTKQPSFLDPKHAIKDKNAVDEETQCPLLNVENHIDTLARTHTHTKKQRRDMAMILNINFMGFAILAMAGILISNGSNVGLGQPCEGDLQGLITQCAMYVQKGGPRMDPSQGCCNVIKYVDIPCACKYISKEIEDVIDMDKVVHVADFCGKPLSHGMKCGSE</sequence>
<reference evidence="4 5" key="1">
    <citation type="journal article" date="2020" name="Mol. Plant">
        <title>The Chromosome-Based Rubber Tree Genome Provides New Insights into Spurge Genome Evolution and Rubber Biosynthesis.</title>
        <authorList>
            <person name="Liu J."/>
            <person name="Shi C."/>
            <person name="Shi C.C."/>
            <person name="Li W."/>
            <person name="Zhang Q.J."/>
            <person name="Zhang Y."/>
            <person name="Li K."/>
            <person name="Lu H.F."/>
            <person name="Shi C."/>
            <person name="Zhu S.T."/>
            <person name="Xiao Z.Y."/>
            <person name="Nan H."/>
            <person name="Yue Y."/>
            <person name="Zhu X.G."/>
            <person name="Wu Y."/>
            <person name="Hong X.N."/>
            <person name="Fan G.Y."/>
            <person name="Tong Y."/>
            <person name="Zhang D."/>
            <person name="Mao C.L."/>
            <person name="Liu Y.L."/>
            <person name="Hao S.J."/>
            <person name="Liu W.Q."/>
            <person name="Lv M.Q."/>
            <person name="Zhang H.B."/>
            <person name="Liu Y."/>
            <person name="Hu-Tang G.R."/>
            <person name="Wang J.P."/>
            <person name="Wang J.H."/>
            <person name="Sun Y.H."/>
            <person name="Ni S.B."/>
            <person name="Chen W.B."/>
            <person name="Zhang X.C."/>
            <person name="Jiao Y.N."/>
            <person name="Eichler E.E."/>
            <person name="Li G.H."/>
            <person name="Liu X."/>
            <person name="Gao L.Z."/>
        </authorList>
    </citation>
    <scope>NUCLEOTIDE SEQUENCE [LARGE SCALE GENOMIC DNA]</scope>
    <source>
        <strain evidence="5">cv. GT1</strain>
        <tissue evidence="4">Leaf</tissue>
    </source>
</reference>
<dbReference type="Gene3D" id="3.40.50.450">
    <property type="match status" value="2"/>
</dbReference>
<dbReference type="GO" id="GO:0003872">
    <property type="term" value="F:6-phosphofructokinase activity"/>
    <property type="evidence" value="ECO:0007669"/>
    <property type="project" value="InterPro"/>
</dbReference>
<evidence type="ECO:0000259" key="3">
    <source>
        <dbReference type="Pfam" id="PF14368"/>
    </source>
</evidence>
<comment type="caution">
    <text evidence="4">The sequence shown here is derived from an EMBL/GenBank/DDBJ whole genome shotgun (WGS) entry which is preliminary data.</text>
</comment>
<keyword evidence="2" id="KW-0812">Transmembrane</keyword>
<feature type="domain" description="Bifunctional inhibitor/plant lipid transfer protein/seed storage helical" evidence="3">
    <location>
        <begin position="411"/>
        <end position="492"/>
    </location>
</feature>
<accession>A0A6A6LKP4</accession>
<dbReference type="Gene3D" id="1.10.110.10">
    <property type="entry name" value="Plant lipid-transfer and hydrophobic proteins"/>
    <property type="match status" value="1"/>
</dbReference>
<keyword evidence="5" id="KW-1185">Reference proteome</keyword>
<dbReference type="Gene3D" id="3.40.50.460">
    <property type="entry name" value="Phosphofructokinase domain"/>
    <property type="match status" value="1"/>
</dbReference>
<dbReference type="Pfam" id="PF14368">
    <property type="entry name" value="LTP_2"/>
    <property type="match status" value="1"/>
</dbReference>
<dbReference type="SUPFAM" id="SSF47699">
    <property type="entry name" value="Bifunctional inhibitor/lipid-transfer protein/seed storage 2S albumin"/>
    <property type="match status" value="1"/>
</dbReference>
<gene>
    <name evidence="4" type="ORF">GH714_020134</name>
</gene>
<evidence type="ECO:0000256" key="2">
    <source>
        <dbReference type="SAM" id="Phobius"/>
    </source>
</evidence>
<dbReference type="AlphaFoldDB" id="A0A6A6LKP4"/>
<feature type="transmembrane region" description="Helical" evidence="2">
    <location>
        <begin position="387"/>
        <end position="406"/>
    </location>
</feature>
<dbReference type="PANTHER" id="PTHR45770">
    <property type="entry name" value="ATP-DEPENDENT 6-PHOSPHOFRUCTOKINASE 1"/>
    <property type="match status" value="1"/>
</dbReference>
<dbReference type="CDD" id="cd04660">
    <property type="entry name" value="nsLTP_like"/>
    <property type="match status" value="1"/>
</dbReference>
<dbReference type="SUPFAM" id="SSF53784">
    <property type="entry name" value="Phosphofructokinase"/>
    <property type="match status" value="2"/>
</dbReference>
<keyword evidence="2" id="KW-0472">Membrane</keyword>
<evidence type="ECO:0000256" key="1">
    <source>
        <dbReference type="ARBA" id="ARBA00022533"/>
    </source>
</evidence>
<keyword evidence="1" id="KW-0021">Allosteric enzyme</keyword>
<dbReference type="EMBL" id="JAAGAX010000010">
    <property type="protein sequence ID" value="KAF2301107.1"/>
    <property type="molecule type" value="Genomic_DNA"/>
</dbReference>
<dbReference type="InterPro" id="IPR035966">
    <property type="entry name" value="PKF_sf"/>
</dbReference>
<keyword evidence="2" id="KW-1133">Transmembrane helix</keyword>